<dbReference type="GO" id="GO:0005634">
    <property type="term" value="C:nucleus"/>
    <property type="evidence" value="ECO:0007669"/>
    <property type="project" value="UniProtKB-SubCell"/>
</dbReference>
<evidence type="ECO:0000313" key="5">
    <source>
        <dbReference type="Proteomes" id="UP000289738"/>
    </source>
</evidence>
<name>A0A445CUB5_ARAHY</name>
<dbReference type="PROSITE" id="PS50966">
    <property type="entry name" value="ZF_SWIM"/>
    <property type="match status" value="1"/>
</dbReference>
<dbReference type="GO" id="GO:0006355">
    <property type="term" value="P:regulation of DNA-templated transcription"/>
    <property type="evidence" value="ECO:0007669"/>
    <property type="project" value="UniProtKB-UniRule"/>
</dbReference>
<keyword evidence="2" id="KW-0539">Nucleus</keyword>
<dbReference type="AlphaFoldDB" id="A0A445CUB5"/>
<dbReference type="Proteomes" id="UP000289738">
    <property type="component" value="Chromosome A06"/>
</dbReference>
<dbReference type="InterPro" id="IPR031052">
    <property type="entry name" value="FHY3/FAR1"/>
</dbReference>
<keyword evidence="5" id="KW-1185">Reference proteome</keyword>
<dbReference type="GO" id="GO:0008270">
    <property type="term" value="F:zinc ion binding"/>
    <property type="evidence" value="ECO:0007669"/>
    <property type="project" value="UniProtKB-UniRule"/>
</dbReference>
<evidence type="ECO:0000259" key="3">
    <source>
        <dbReference type="PROSITE" id="PS50966"/>
    </source>
</evidence>
<dbReference type="InterPro" id="IPR007527">
    <property type="entry name" value="Znf_SWIM"/>
</dbReference>
<dbReference type="PANTHER" id="PTHR31669">
    <property type="entry name" value="PROTEIN FAR1-RELATED SEQUENCE 10-RELATED"/>
    <property type="match status" value="1"/>
</dbReference>
<evidence type="ECO:0000256" key="2">
    <source>
        <dbReference type="RuleBase" id="RU367018"/>
    </source>
</evidence>
<reference evidence="4 5" key="1">
    <citation type="submission" date="2019-01" db="EMBL/GenBank/DDBJ databases">
        <title>Sequencing of cultivated peanut Arachis hypogaea provides insights into genome evolution and oil improvement.</title>
        <authorList>
            <person name="Chen X."/>
        </authorList>
    </citation>
    <scope>NUCLEOTIDE SEQUENCE [LARGE SCALE GENOMIC DNA]</scope>
    <source>
        <strain evidence="5">cv. Fuhuasheng</strain>
        <tissue evidence="4">Leaves</tissue>
    </source>
</reference>
<comment type="subcellular location">
    <subcellularLocation>
        <location evidence="2">Nucleus</location>
    </subcellularLocation>
</comment>
<comment type="similarity">
    <text evidence="2">Belongs to the FHY3/FAR1 family.</text>
</comment>
<keyword evidence="1 2" id="KW-0863">Zinc-finger</keyword>
<keyword evidence="2" id="KW-0862">Zinc</keyword>
<keyword evidence="2" id="KW-0479">Metal-binding</keyword>
<organism evidence="4 5">
    <name type="scientific">Arachis hypogaea</name>
    <name type="common">Peanut</name>
    <dbReference type="NCBI Taxonomy" id="3818"/>
    <lineage>
        <taxon>Eukaryota</taxon>
        <taxon>Viridiplantae</taxon>
        <taxon>Streptophyta</taxon>
        <taxon>Embryophyta</taxon>
        <taxon>Tracheophyta</taxon>
        <taxon>Spermatophyta</taxon>
        <taxon>Magnoliopsida</taxon>
        <taxon>eudicotyledons</taxon>
        <taxon>Gunneridae</taxon>
        <taxon>Pentapetalae</taxon>
        <taxon>rosids</taxon>
        <taxon>fabids</taxon>
        <taxon>Fabales</taxon>
        <taxon>Fabaceae</taxon>
        <taxon>Papilionoideae</taxon>
        <taxon>50 kb inversion clade</taxon>
        <taxon>dalbergioids sensu lato</taxon>
        <taxon>Dalbergieae</taxon>
        <taxon>Pterocarpus clade</taxon>
        <taxon>Arachis</taxon>
    </lineage>
</organism>
<accession>A0A445CUB5</accession>
<dbReference type="PANTHER" id="PTHR31669:SF283">
    <property type="entry name" value="PROTEIN FAR1-RELATED SEQUENCE"/>
    <property type="match status" value="1"/>
</dbReference>
<gene>
    <name evidence="4" type="ORF">Ahy_A06g029798</name>
</gene>
<feature type="domain" description="SWIM-type" evidence="3">
    <location>
        <begin position="109"/>
        <end position="147"/>
    </location>
</feature>
<dbReference type="EMBL" id="SDMP01000006">
    <property type="protein sequence ID" value="RYR54501.1"/>
    <property type="molecule type" value="Genomic_DNA"/>
</dbReference>
<evidence type="ECO:0000256" key="1">
    <source>
        <dbReference type="PROSITE-ProRule" id="PRU00325"/>
    </source>
</evidence>
<proteinExistence type="inferred from homology"/>
<comment type="function">
    <text evidence="2">Putative transcription activator involved in regulating light control of development.</text>
</comment>
<protein>
    <recommendedName>
        <fullName evidence="2">Protein FAR1-RELATED SEQUENCE</fullName>
    </recommendedName>
</protein>
<comment type="caution">
    <text evidence="4">The sequence shown here is derived from an EMBL/GenBank/DDBJ whole genome shotgun (WGS) entry which is preliminary data.</text>
</comment>
<evidence type="ECO:0000313" key="4">
    <source>
        <dbReference type="EMBL" id="RYR54501.1"/>
    </source>
</evidence>
<sequence length="276" mass="31918">MHTFYGKFLHCKSSLVQFIHEYNNVLENKEQKELKDDAADSKGVIPCESSTTIKRQFQREYTSSMFRDIQLELRKKKTDCVVWSNKYQGDSIFVKVDEQKIVSEKTVYYTYRTDFDPLTHEVRCECNMFESTDILCYHTLVVLSYYRVDRVLSCYSVLCKHTYIKSSHDVAWSDKSHNLFRGLCVEFHNVFEEFVTYDEEDTKSKLTDYRASMHSINVAAIQNSMPIQSAGGVDVVDLRTDNDYDASGKKGFDNVTGWNASDSGKFISLLNSFGHS</sequence>